<dbReference type="Proteomes" id="UP000077755">
    <property type="component" value="Chromosome 6"/>
</dbReference>
<name>A0AAF0XCW4_DAUCS</name>
<dbReference type="EMBL" id="CP093348">
    <property type="protein sequence ID" value="WOH04782.1"/>
    <property type="molecule type" value="Genomic_DNA"/>
</dbReference>
<feature type="region of interest" description="Disordered" evidence="1">
    <location>
        <begin position="1"/>
        <end position="23"/>
    </location>
</feature>
<keyword evidence="2" id="KW-1133">Transmembrane helix</keyword>
<feature type="compositionally biased region" description="Polar residues" evidence="1">
    <location>
        <begin position="7"/>
        <end position="21"/>
    </location>
</feature>
<sequence>MAFRGSISRTLMTAARSSPLRSPTPLLRQRLPSLAAPRPHSSRFAFINPRVLGELGTVQPLSPMFVGSRLTSHLAVNPRACIELSHGITFLIFSIINYFLRILIHLLMNMLRITCSYVKMLVLW</sequence>
<keyword evidence="2" id="KW-0812">Transmembrane</keyword>
<reference evidence="3" key="1">
    <citation type="journal article" date="2016" name="Nat. Genet.">
        <title>A high-quality carrot genome assembly provides new insights into carotenoid accumulation and asterid genome evolution.</title>
        <authorList>
            <person name="Iorizzo M."/>
            <person name="Ellison S."/>
            <person name="Senalik D."/>
            <person name="Zeng P."/>
            <person name="Satapoomin P."/>
            <person name="Huang J."/>
            <person name="Bowman M."/>
            <person name="Iovene M."/>
            <person name="Sanseverino W."/>
            <person name="Cavagnaro P."/>
            <person name="Yildiz M."/>
            <person name="Macko-Podgorni A."/>
            <person name="Moranska E."/>
            <person name="Grzebelus E."/>
            <person name="Grzebelus D."/>
            <person name="Ashrafi H."/>
            <person name="Zheng Z."/>
            <person name="Cheng S."/>
            <person name="Spooner D."/>
            <person name="Van Deynze A."/>
            <person name="Simon P."/>
        </authorList>
    </citation>
    <scope>NUCLEOTIDE SEQUENCE</scope>
    <source>
        <tissue evidence="3">Leaf</tissue>
    </source>
</reference>
<evidence type="ECO:0000256" key="1">
    <source>
        <dbReference type="SAM" id="MobiDB-lite"/>
    </source>
</evidence>
<keyword evidence="4" id="KW-1185">Reference proteome</keyword>
<protein>
    <submittedName>
        <fullName evidence="3">Uncharacterized protein</fullName>
    </submittedName>
</protein>
<dbReference type="AlphaFoldDB" id="A0AAF0XCW4"/>
<gene>
    <name evidence="3" type="ORF">DCAR_0624194</name>
</gene>
<evidence type="ECO:0000313" key="4">
    <source>
        <dbReference type="Proteomes" id="UP000077755"/>
    </source>
</evidence>
<proteinExistence type="predicted"/>
<feature type="transmembrane region" description="Helical" evidence="2">
    <location>
        <begin position="84"/>
        <end position="104"/>
    </location>
</feature>
<keyword evidence="2" id="KW-0472">Membrane</keyword>
<reference evidence="3" key="2">
    <citation type="submission" date="2022-03" db="EMBL/GenBank/DDBJ databases">
        <title>Draft title - Genomic analysis of global carrot germplasm unveils the trajectory of domestication and the origin of high carotenoid orange carrot.</title>
        <authorList>
            <person name="Iorizzo M."/>
            <person name="Ellison S."/>
            <person name="Senalik D."/>
            <person name="Macko-Podgorni A."/>
            <person name="Grzebelus D."/>
            <person name="Bostan H."/>
            <person name="Rolling W."/>
            <person name="Curaba J."/>
            <person name="Simon P."/>
        </authorList>
    </citation>
    <scope>NUCLEOTIDE SEQUENCE</scope>
    <source>
        <tissue evidence="3">Leaf</tissue>
    </source>
</reference>
<organism evidence="3 4">
    <name type="scientific">Daucus carota subsp. sativus</name>
    <name type="common">Carrot</name>
    <dbReference type="NCBI Taxonomy" id="79200"/>
    <lineage>
        <taxon>Eukaryota</taxon>
        <taxon>Viridiplantae</taxon>
        <taxon>Streptophyta</taxon>
        <taxon>Embryophyta</taxon>
        <taxon>Tracheophyta</taxon>
        <taxon>Spermatophyta</taxon>
        <taxon>Magnoliopsida</taxon>
        <taxon>eudicotyledons</taxon>
        <taxon>Gunneridae</taxon>
        <taxon>Pentapetalae</taxon>
        <taxon>asterids</taxon>
        <taxon>campanulids</taxon>
        <taxon>Apiales</taxon>
        <taxon>Apiaceae</taxon>
        <taxon>Apioideae</taxon>
        <taxon>Scandiceae</taxon>
        <taxon>Daucinae</taxon>
        <taxon>Daucus</taxon>
        <taxon>Daucus sect. Daucus</taxon>
    </lineage>
</organism>
<evidence type="ECO:0000256" key="2">
    <source>
        <dbReference type="SAM" id="Phobius"/>
    </source>
</evidence>
<accession>A0AAF0XCW4</accession>
<evidence type="ECO:0000313" key="3">
    <source>
        <dbReference type="EMBL" id="WOH04782.1"/>
    </source>
</evidence>